<keyword evidence="1" id="KW-0812">Transmembrane</keyword>
<feature type="transmembrane region" description="Helical" evidence="1">
    <location>
        <begin position="37"/>
        <end position="59"/>
    </location>
</feature>
<reference evidence="3" key="1">
    <citation type="journal article" date="2014" name="Genome Announc.">
        <title>Genome sequence and annotation of Acremonium chrysogenum, producer of the beta-lactam antibiotic cephalosporin C.</title>
        <authorList>
            <person name="Terfehr D."/>
            <person name="Dahlmann T.A."/>
            <person name="Specht T."/>
            <person name="Zadra I."/>
            <person name="Kuernsteiner H."/>
            <person name="Kueck U."/>
        </authorList>
    </citation>
    <scope>NUCLEOTIDE SEQUENCE [LARGE SCALE GENOMIC DNA]</scope>
    <source>
        <strain evidence="3">ATCC 11550 / CBS 779.69 / DSM 880 / IAM 14645 / JCM 23072 / IMI 49137</strain>
    </source>
</reference>
<feature type="transmembrane region" description="Helical" evidence="1">
    <location>
        <begin position="71"/>
        <end position="91"/>
    </location>
</feature>
<evidence type="ECO:0000313" key="3">
    <source>
        <dbReference type="Proteomes" id="UP000029964"/>
    </source>
</evidence>
<protein>
    <submittedName>
        <fullName evidence="2">Uncharacterized protein</fullName>
    </submittedName>
</protein>
<feature type="transmembrane region" description="Helical" evidence="1">
    <location>
        <begin position="223"/>
        <end position="240"/>
    </location>
</feature>
<organism evidence="2 3">
    <name type="scientific">Hapsidospora chrysogenum (strain ATCC 11550 / CBS 779.69 / DSM 880 / IAM 14645 / JCM 23072 / IMI 49137)</name>
    <name type="common">Acremonium chrysogenum</name>
    <dbReference type="NCBI Taxonomy" id="857340"/>
    <lineage>
        <taxon>Eukaryota</taxon>
        <taxon>Fungi</taxon>
        <taxon>Dikarya</taxon>
        <taxon>Ascomycota</taxon>
        <taxon>Pezizomycotina</taxon>
        <taxon>Sordariomycetes</taxon>
        <taxon>Hypocreomycetidae</taxon>
        <taxon>Hypocreales</taxon>
        <taxon>Bionectriaceae</taxon>
        <taxon>Hapsidospora</taxon>
    </lineage>
</organism>
<feature type="transmembrane region" description="Helical" evidence="1">
    <location>
        <begin position="106"/>
        <end position="128"/>
    </location>
</feature>
<dbReference type="HOGENOM" id="CLU_1115494_0_0_1"/>
<dbReference type="OrthoDB" id="10637457at2759"/>
<gene>
    <name evidence="2" type="ORF">ACRE_018150</name>
</gene>
<feature type="transmembrane region" description="Helical" evidence="1">
    <location>
        <begin position="165"/>
        <end position="183"/>
    </location>
</feature>
<sequence>MPLHLITPGFSLDTAVAFETAVNTNARSSCLQHAQEQISLCQPLFILGALFPVFVWPILPSTSEVINYRILGFSSLAQFVSTMSWAIYTITTDTDGTLRPLFYPRIWGFIIQSVLCCCVILGTVGHLADKSGKRLVRESFDLVAHATLNFLISGARIIAEDVLGVSSMKLTIAWIILMVILSIDRPKPVKTMYYRLMTRRTSSLHWLPQNGSKTQFNPWWSHALRIIWFGYTLLLAYIPLRAMYCAREC</sequence>
<dbReference type="EMBL" id="JPKY01000010">
    <property type="protein sequence ID" value="KFH47341.1"/>
    <property type="molecule type" value="Genomic_DNA"/>
</dbReference>
<evidence type="ECO:0000256" key="1">
    <source>
        <dbReference type="SAM" id="Phobius"/>
    </source>
</evidence>
<dbReference type="AlphaFoldDB" id="A0A086TDA9"/>
<keyword evidence="1" id="KW-0472">Membrane</keyword>
<name>A0A086TDA9_HAPC1</name>
<accession>A0A086TDA9</accession>
<keyword evidence="3" id="KW-1185">Reference proteome</keyword>
<keyword evidence="1" id="KW-1133">Transmembrane helix</keyword>
<dbReference type="Proteomes" id="UP000029964">
    <property type="component" value="Unassembled WGS sequence"/>
</dbReference>
<proteinExistence type="predicted"/>
<comment type="caution">
    <text evidence="2">The sequence shown here is derived from an EMBL/GenBank/DDBJ whole genome shotgun (WGS) entry which is preliminary data.</text>
</comment>
<evidence type="ECO:0000313" key="2">
    <source>
        <dbReference type="EMBL" id="KFH47341.1"/>
    </source>
</evidence>